<proteinExistence type="predicted"/>
<evidence type="ECO:0000313" key="2">
    <source>
        <dbReference type="WBParaSite" id="ACRNAN_scaffold8786.g30766.t2"/>
    </source>
</evidence>
<dbReference type="WBParaSite" id="ACRNAN_scaffold8786.g30766.t2">
    <property type="protein sequence ID" value="ACRNAN_scaffold8786.g30766.t2"/>
    <property type="gene ID" value="ACRNAN_scaffold8786.g30766"/>
</dbReference>
<dbReference type="SUPFAM" id="SSF52047">
    <property type="entry name" value="RNI-like"/>
    <property type="match status" value="1"/>
</dbReference>
<name>A0A914EKD4_9BILA</name>
<dbReference type="Proteomes" id="UP000887540">
    <property type="component" value="Unplaced"/>
</dbReference>
<protein>
    <submittedName>
        <fullName evidence="2">Mitochondrial ATP synthase regulatory component factor B</fullName>
    </submittedName>
</protein>
<dbReference type="InterPro" id="IPR032675">
    <property type="entry name" value="LRR_dom_sf"/>
</dbReference>
<evidence type="ECO:0000313" key="1">
    <source>
        <dbReference type="Proteomes" id="UP000887540"/>
    </source>
</evidence>
<dbReference type="SUPFAM" id="SSF50494">
    <property type="entry name" value="Trypsin-like serine proteases"/>
    <property type="match status" value="1"/>
</dbReference>
<dbReference type="Pfam" id="PF13365">
    <property type="entry name" value="Trypsin_2"/>
    <property type="match status" value="1"/>
</dbReference>
<dbReference type="InterPro" id="IPR009003">
    <property type="entry name" value="Peptidase_S1_PA"/>
</dbReference>
<accession>A0A914EKD4</accession>
<reference evidence="2" key="1">
    <citation type="submission" date="2022-11" db="UniProtKB">
        <authorList>
            <consortium name="WormBaseParasite"/>
        </authorList>
    </citation>
    <scope>IDENTIFICATION</scope>
</reference>
<dbReference type="AlphaFoldDB" id="A0A914EKD4"/>
<keyword evidence="1" id="KW-1185">Reference proteome</keyword>
<dbReference type="Gene3D" id="3.80.10.10">
    <property type="entry name" value="Ribonuclease Inhibitor"/>
    <property type="match status" value="1"/>
</dbReference>
<dbReference type="Gene3D" id="2.40.10.120">
    <property type="match status" value="1"/>
</dbReference>
<organism evidence="1 2">
    <name type="scientific">Acrobeloides nanus</name>
    <dbReference type="NCBI Taxonomy" id="290746"/>
    <lineage>
        <taxon>Eukaryota</taxon>
        <taxon>Metazoa</taxon>
        <taxon>Ecdysozoa</taxon>
        <taxon>Nematoda</taxon>
        <taxon>Chromadorea</taxon>
        <taxon>Rhabditida</taxon>
        <taxon>Tylenchina</taxon>
        <taxon>Cephalobomorpha</taxon>
        <taxon>Cephaloboidea</taxon>
        <taxon>Cephalobidae</taxon>
        <taxon>Acrobeloides</taxon>
    </lineage>
</organism>
<sequence length="354" mass="40374">MIEKEDTYVTRWANAKPIYIHEVDATDSAIGYDGFKFFRECRELRVLKLNYCEYFDDEAFRHLAYGRPKNTLNELEIITNGSVSEGIIKWITELKALKRLHLYLLPRIRNRNAFIRQVQLALPQCNITFPESDKFGYGYNVKQYIFSSSLMDDKERSEKIYNTWKNRVFRVEGGKLNGSGIALGRKHLLTAAHMGFKLKERYSLHGTNDVHLSATVEYINRKADVALLKSDELPDTEIERRNLDVGRNYFLMGYPSDVVESAPSISKGIVENFHADQIHLVGSPGARYGYSGGPVFDKGGALTALLVGGRTCLTQDSTFKDMFTQPTQQNNVRLLPMNVIEWAIKTSKSDEDSM</sequence>